<keyword evidence="3" id="KW-1185">Reference proteome</keyword>
<organism evidence="2">
    <name type="scientific">Oryza nivara</name>
    <name type="common">Indian wild rice</name>
    <name type="synonym">Oryza sativa f. spontanea</name>
    <dbReference type="NCBI Taxonomy" id="4536"/>
    <lineage>
        <taxon>Eukaryota</taxon>
        <taxon>Viridiplantae</taxon>
        <taxon>Streptophyta</taxon>
        <taxon>Embryophyta</taxon>
        <taxon>Tracheophyta</taxon>
        <taxon>Spermatophyta</taxon>
        <taxon>Magnoliopsida</taxon>
        <taxon>Liliopsida</taxon>
        <taxon>Poales</taxon>
        <taxon>Poaceae</taxon>
        <taxon>BOP clade</taxon>
        <taxon>Oryzoideae</taxon>
        <taxon>Oryzeae</taxon>
        <taxon>Oryzinae</taxon>
        <taxon>Oryza</taxon>
    </lineage>
</organism>
<feature type="compositionally biased region" description="Low complexity" evidence="1">
    <location>
        <begin position="77"/>
        <end position="98"/>
    </location>
</feature>
<feature type="region of interest" description="Disordered" evidence="1">
    <location>
        <begin position="77"/>
        <end position="127"/>
    </location>
</feature>
<evidence type="ECO:0008006" key="4">
    <source>
        <dbReference type="Google" id="ProtNLM"/>
    </source>
</evidence>
<accession>A0A0E0H9Z5</accession>
<dbReference type="Pfam" id="PF13365">
    <property type="entry name" value="Trypsin_2"/>
    <property type="match status" value="1"/>
</dbReference>
<protein>
    <recommendedName>
        <fullName evidence="4">Peptidase S1 domain-containing protein</fullName>
    </recommendedName>
</protein>
<evidence type="ECO:0000256" key="1">
    <source>
        <dbReference type="SAM" id="MobiDB-lite"/>
    </source>
</evidence>
<dbReference type="EnsemblPlants" id="ONIVA05G04620.1">
    <property type="protein sequence ID" value="ONIVA05G04620.1"/>
    <property type="gene ID" value="ONIVA05G04620"/>
</dbReference>
<proteinExistence type="predicted"/>
<dbReference type="OMA" id="EHAPINI"/>
<dbReference type="Gene3D" id="2.40.10.120">
    <property type="match status" value="1"/>
</dbReference>
<dbReference type="SUPFAM" id="SSF50494">
    <property type="entry name" value="Trypsin-like serine proteases"/>
    <property type="match status" value="1"/>
</dbReference>
<dbReference type="InterPro" id="IPR009003">
    <property type="entry name" value="Peptidase_S1_PA"/>
</dbReference>
<dbReference type="Gramene" id="ONIVA05G04620.1">
    <property type="protein sequence ID" value="ONIVA05G04620.1"/>
    <property type="gene ID" value="ONIVA05G04620"/>
</dbReference>
<evidence type="ECO:0000313" key="2">
    <source>
        <dbReference type="EnsemblPlants" id="ONIVA05G04620.1"/>
    </source>
</evidence>
<sequence>MAHQNQPEPPRVPHVFSNEPGHYAATTAVNSVFLVEAVIRHLTEIGDDEESTASYYNRSRAVYRNLAQRVRRQTEGIGNIGSTSSSAAAAAAGSSGWGKRSRPPSDEGTSDKTPSGPSEPKGVTMGITEGTKYRYSTGFAIAERGEILRILTCAHIFEDIFTKNVHELTVENLNIMFRFCVICVHQEREVRQKPSRLRQTTTARVIAVDTQKDLLVLEINTGYLCLFSGENQRTEYCRFEHPPIPIAPRPPRTMEEVVLLGWPPQRSESASTGTVSFIGRTYDMICTEDSNVLMDILEVHF</sequence>
<reference evidence="2" key="2">
    <citation type="submission" date="2018-04" db="EMBL/GenBank/DDBJ databases">
        <title>OnivRS2 (Oryza nivara Reference Sequence Version 2).</title>
        <authorList>
            <person name="Zhang J."/>
            <person name="Kudrna D."/>
            <person name="Lee S."/>
            <person name="Talag J."/>
            <person name="Rajasekar S."/>
            <person name="Welchert J."/>
            <person name="Hsing Y.-I."/>
            <person name="Wing R.A."/>
        </authorList>
    </citation>
    <scope>NUCLEOTIDE SEQUENCE [LARGE SCALE GENOMIC DNA]</scope>
    <source>
        <strain evidence="2">SL10</strain>
    </source>
</reference>
<reference evidence="2" key="1">
    <citation type="submission" date="2015-04" db="UniProtKB">
        <authorList>
            <consortium name="EnsemblPlants"/>
        </authorList>
    </citation>
    <scope>IDENTIFICATION</scope>
    <source>
        <strain evidence="2">SL10</strain>
    </source>
</reference>
<name>A0A0E0H9Z5_ORYNI</name>
<dbReference type="HOGENOM" id="CLU_062121_0_0_1"/>
<evidence type="ECO:0000313" key="3">
    <source>
        <dbReference type="Proteomes" id="UP000006591"/>
    </source>
</evidence>
<dbReference type="AlphaFoldDB" id="A0A0E0H9Z5"/>
<dbReference type="PANTHER" id="PTHR36141:SF4">
    <property type="entry name" value="OS08G0148566 PROTEIN"/>
    <property type="match status" value="1"/>
</dbReference>
<dbReference type="Proteomes" id="UP000006591">
    <property type="component" value="Chromosome 5"/>
</dbReference>
<dbReference type="PANTHER" id="PTHR36141">
    <property type="entry name" value="OS08G0148500 PROTEIN"/>
    <property type="match status" value="1"/>
</dbReference>